<dbReference type="RefSeq" id="WP_210655229.1">
    <property type="nucleotide sequence ID" value="NZ_JAGKSP010000001.1"/>
</dbReference>
<feature type="domain" description="VOC" evidence="1">
    <location>
        <begin position="17"/>
        <end position="132"/>
    </location>
</feature>
<evidence type="ECO:0000313" key="4">
    <source>
        <dbReference type="Proteomes" id="UP000673394"/>
    </source>
</evidence>
<evidence type="ECO:0000313" key="3">
    <source>
        <dbReference type="EMBL" id="MBP3963675.1"/>
    </source>
</evidence>
<dbReference type="SUPFAM" id="SSF54593">
    <property type="entry name" value="Glyoxalase/Bleomycin resistance protein/Dihydroxybiphenyl dioxygenase"/>
    <property type="match status" value="2"/>
</dbReference>
<feature type="domain" description="VOC" evidence="1">
    <location>
        <begin position="152"/>
        <end position="267"/>
    </location>
</feature>
<dbReference type="InterPro" id="IPR037523">
    <property type="entry name" value="VOC_core"/>
</dbReference>
<comment type="caution">
    <text evidence="2">The sequence shown here is derived from an EMBL/GenBank/DDBJ whole genome shotgun (WGS) entry which is preliminary data.</text>
</comment>
<protein>
    <submittedName>
        <fullName evidence="2">VOC family protein</fullName>
    </submittedName>
</protein>
<gene>
    <name evidence="2" type="ORF">I8J30_02955</name>
    <name evidence="3" type="ORF">I8J30_13240</name>
</gene>
<organism evidence="2 4">
    <name type="scientific">Paenibacillus lignilyticus</name>
    <dbReference type="NCBI Taxonomy" id="1172615"/>
    <lineage>
        <taxon>Bacteria</taxon>
        <taxon>Bacillati</taxon>
        <taxon>Bacillota</taxon>
        <taxon>Bacilli</taxon>
        <taxon>Bacillales</taxon>
        <taxon>Paenibacillaceae</taxon>
        <taxon>Paenibacillus</taxon>
    </lineage>
</organism>
<dbReference type="Gene3D" id="3.10.180.10">
    <property type="entry name" value="2,3-Dihydroxybiphenyl 1,2-Dioxygenase, domain 1"/>
    <property type="match status" value="2"/>
</dbReference>
<dbReference type="Pfam" id="PF00903">
    <property type="entry name" value="Glyoxalase"/>
    <property type="match status" value="2"/>
</dbReference>
<keyword evidence="4" id="KW-1185">Reference proteome</keyword>
<evidence type="ECO:0000259" key="1">
    <source>
        <dbReference type="PROSITE" id="PS51819"/>
    </source>
</evidence>
<evidence type="ECO:0000313" key="2">
    <source>
        <dbReference type="EMBL" id="MBP3961655.1"/>
    </source>
</evidence>
<reference evidence="2 4" key="1">
    <citation type="submission" date="2021-04" db="EMBL/GenBank/DDBJ databases">
        <title>Paenibacillus sp. DLE-14 whole genome sequence.</title>
        <authorList>
            <person name="Ham Y.J."/>
        </authorList>
    </citation>
    <scope>NUCLEOTIDE SEQUENCE [LARGE SCALE GENOMIC DNA]</scope>
    <source>
        <strain evidence="2 4">DLE-14</strain>
    </source>
</reference>
<sequence length="267" mass="30184">MGEWIQTVNVISPIQQVVGSVFVHVSDLRRSAAWYSMVMGLPVLQERLNGGNVYWLALRGGTGLILDDNKSNTPTDMPHVKFMYKTEDIEAARRFLEERGISSISEIDRPHPGLSFFRFEDPDRNSVMVTQSDYESEVVEREAGTESPIMNQIGSVFLNVTDMKRAVRFHSEALGLAYSLEEIGPEDSIYSLRMRSGSDILLDNNRYRHGDTYETLFMLVTNDIEGARAYLASQGVPVFTDIERHGDRLAFFTVKDPDDNVIMVCSE</sequence>
<dbReference type="InterPro" id="IPR029068">
    <property type="entry name" value="Glyas_Bleomycin-R_OHBP_Dase"/>
</dbReference>
<name>A0ABS5C885_9BACL</name>
<dbReference type="CDD" id="cd06587">
    <property type="entry name" value="VOC"/>
    <property type="match status" value="2"/>
</dbReference>
<proteinExistence type="predicted"/>
<accession>A0ABS5C885</accession>
<dbReference type="EMBL" id="JAGKSP010000004">
    <property type="protein sequence ID" value="MBP3963675.1"/>
    <property type="molecule type" value="Genomic_DNA"/>
</dbReference>
<dbReference type="PANTHER" id="PTHR36437">
    <property type="entry name" value="GLYOXALASE/BLEOMYCIN RESISTANCE PROTEIN/DIOXYGENASE"/>
    <property type="match status" value="1"/>
</dbReference>
<dbReference type="PANTHER" id="PTHR36437:SF2">
    <property type="entry name" value="GLYOXALASE_BLEOMYCIN RESISTANCE PROTEIN_DIOXYGENASE"/>
    <property type="match status" value="1"/>
</dbReference>
<dbReference type="PROSITE" id="PS51819">
    <property type="entry name" value="VOC"/>
    <property type="match status" value="2"/>
</dbReference>
<dbReference type="EMBL" id="JAGKSP010000001">
    <property type="protein sequence ID" value="MBP3961655.1"/>
    <property type="molecule type" value="Genomic_DNA"/>
</dbReference>
<dbReference type="InterPro" id="IPR004360">
    <property type="entry name" value="Glyas_Fos-R_dOase_dom"/>
</dbReference>
<dbReference type="Proteomes" id="UP000673394">
    <property type="component" value="Unassembled WGS sequence"/>
</dbReference>